<keyword evidence="2" id="KW-1133">Transmembrane helix</keyword>
<feature type="transmembrane region" description="Helical" evidence="2">
    <location>
        <begin position="234"/>
        <end position="252"/>
    </location>
</feature>
<feature type="compositionally biased region" description="Polar residues" evidence="1">
    <location>
        <begin position="331"/>
        <end position="341"/>
    </location>
</feature>
<feature type="transmembrane region" description="Helical" evidence="2">
    <location>
        <begin position="132"/>
        <end position="160"/>
    </location>
</feature>
<evidence type="ECO:0000313" key="4">
    <source>
        <dbReference type="Proteomes" id="UP000240978"/>
    </source>
</evidence>
<keyword evidence="2" id="KW-0472">Membrane</keyword>
<feature type="region of interest" description="Disordered" evidence="1">
    <location>
        <begin position="313"/>
        <end position="341"/>
    </location>
</feature>
<dbReference type="EMBL" id="PYGK01000001">
    <property type="protein sequence ID" value="PSL36164.1"/>
    <property type="molecule type" value="Genomic_DNA"/>
</dbReference>
<reference evidence="3 4" key="1">
    <citation type="submission" date="2018-03" db="EMBL/GenBank/DDBJ databases">
        <title>Genomic Encyclopedia of Archaeal and Bacterial Type Strains, Phase II (KMG-II): from individual species to whole genera.</title>
        <authorList>
            <person name="Goeker M."/>
        </authorList>
    </citation>
    <scope>NUCLEOTIDE SEQUENCE [LARGE SCALE GENOMIC DNA]</scope>
    <source>
        <strain evidence="3 4">DSM 18107</strain>
    </source>
</reference>
<accession>A0A2P8GQD8</accession>
<evidence type="ECO:0000256" key="2">
    <source>
        <dbReference type="SAM" id="Phobius"/>
    </source>
</evidence>
<sequence>MTANKWTLAQQVLFRCCFIFFILSLLPVIPQQYSFSMDFTDILMMATYRPPSLPILLYMLPVSAIGAIIWIVTDKDRPDMNMLYYWLRVILRYRLALAFVGYGFVYFFHIHSPYPSISHMNTNYGEFTRWKIFSMTLGVAPGYSCFLGIVQLTIALLLLFRKLTLPAVIIAVIFLGNVFLSNWAYEGADVLYSAYLLCIASFLLVYDLREFHTLFSLQRPAALRPVIPSFKWKWAPRSIFLLFFLICAYTSYSTYREGTYQFPHTSTPTGLTGFYDVSTFRINGRELPYSLTDTIRWENVVFEKWATVSIRSPQQNTSPTPEYAVPDVLESPSSYEQTGNNGRRYYSLQADTTAHTIVMQQQQNKVYVFRYHQPDSNRIVLSGFNQRQDSLLIILRKINKRYLLEEAGTGKNNPAKL</sequence>
<dbReference type="AlphaFoldDB" id="A0A2P8GQD8"/>
<name>A0A2P8GQD8_9BACT</name>
<protein>
    <submittedName>
        <fullName evidence="3">Uncharacterized protein</fullName>
    </submittedName>
</protein>
<feature type="transmembrane region" description="Helical" evidence="2">
    <location>
        <begin position="93"/>
        <end position="112"/>
    </location>
</feature>
<organism evidence="3 4">
    <name type="scientific">Chitinophaga ginsengisoli</name>
    <dbReference type="NCBI Taxonomy" id="363837"/>
    <lineage>
        <taxon>Bacteria</taxon>
        <taxon>Pseudomonadati</taxon>
        <taxon>Bacteroidota</taxon>
        <taxon>Chitinophagia</taxon>
        <taxon>Chitinophagales</taxon>
        <taxon>Chitinophagaceae</taxon>
        <taxon>Chitinophaga</taxon>
    </lineage>
</organism>
<keyword evidence="4" id="KW-1185">Reference proteome</keyword>
<feature type="transmembrane region" description="Helical" evidence="2">
    <location>
        <begin position="12"/>
        <end position="33"/>
    </location>
</feature>
<evidence type="ECO:0000313" key="3">
    <source>
        <dbReference type="EMBL" id="PSL36164.1"/>
    </source>
</evidence>
<keyword evidence="2" id="KW-0812">Transmembrane</keyword>
<feature type="transmembrane region" description="Helical" evidence="2">
    <location>
        <begin position="191"/>
        <end position="209"/>
    </location>
</feature>
<comment type="caution">
    <text evidence="3">The sequence shown here is derived from an EMBL/GenBank/DDBJ whole genome shotgun (WGS) entry which is preliminary data.</text>
</comment>
<feature type="transmembrane region" description="Helical" evidence="2">
    <location>
        <begin position="167"/>
        <end position="185"/>
    </location>
</feature>
<evidence type="ECO:0000256" key="1">
    <source>
        <dbReference type="SAM" id="MobiDB-lite"/>
    </source>
</evidence>
<dbReference type="OrthoDB" id="102112at2"/>
<proteinExistence type="predicted"/>
<dbReference type="Proteomes" id="UP000240978">
    <property type="component" value="Unassembled WGS sequence"/>
</dbReference>
<gene>
    <name evidence="3" type="ORF">CLV42_101933</name>
</gene>
<feature type="transmembrane region" description="Helical" evidence="2">
    <location>
        <begin position="53"/>
        <end position="72"/>
    </location>
</feature>
<dbReference type="RefSeq" id="WP_106600668.1">
    <property type="nucleotide sequence ID" value="NZ_PYGK01000001.1"/>
</dbReference>